<keyword evidence="2" id="KW-1185">Reference proteome</keyword>
<name>A0ABD0M671_9CAEN</name>
<dbReference type="EMBL" id="JACVVK020000004">
    <property type="protein sequence ID" value="KAK7507269.1"/>
    <property type="molecule type" value="Genomic_DNA"/>
</dbReference>
<organism evidence="1 2">
    <name type="scientific">Batillaria attramentaria</name>
    <dbReference type="NCBI Taxonomy" id="370345"/>
    <lineage>
        <taxon>Eukaryota</taxon>
        <taxon>Metazoa</taxon>
        <taxon>Spiralia</taxon>
        <taxon>Lophotrochozoa</taxon>
        <taxon>Mollusca</taxon>
        <taxon>Gastropoda</taxon>
        <taxon>Caenogastropoda</taxon>
        <taxon>Sorbeoconcha</taxon>
        <taxon>Cerithioidea</taxon>
        <taxon>Batillariidae</taxon>
        <taxon>Batillaria</taxon>
    </lineage>
</organism>
<proteinExistence type="predicted"/>
<comment type="caution">
    <text evidence="1">The sequence shown here is derived from an EMBL/GenBank/DDBJ whole genome shotgun (WGS) entry which is preliminary data.</text>
</comment>
<evidence type="ECO:0000313" key="2">
    <source>
        <dbReference type="Proteomes" id="UP001519460"/>
    </source>
</evidence>
<reference evidence="1 2" key="1">
    <citation type="journal article" date="2023" name="Sci. Data">
        <title>Genome assembly of the Korean intertidal mud-creeper Batillaria attramentaria.</title>
        <authorList>
            <person name="Patra A.K."/>
            <person name="Ho P.T."/>
            <person name="Jun S."/>
            <person name="Lee S.J."/>
            <person name="Kim Y."/>
            <person name="Won Y.J."/>
        </authorList>
    </citation>
    <scope>NUCLEOTIDE SEQUENCE [LARGE SCALE GENOMIC DNA]</scope>
    <source>
        <strain evidence="1">Wonlab-2016</strain>
    </source>
</reference>
<dbReference type="Proteomes" id="UP001519460">
    <property type="component" value="Unassembled WGS sequence"/>
</dbReference>
<dbReference type="AlphaFoldDB" id="A0ABD0M671"/>
<sequence length="171" mass="17936">MTWFVLFPSANSTFMAATRFGFGAELLEVNVWEYDAPSQDISKAWLAVTTDGCVPVAEAIVGSPNGSQCYVGYFLSYSGVDHQVWGSPPAISGFVVNAPAILLSAPATLFPTPATRLPAPAILLPTPAILLPTSATLLPTPATLLPTPPARLLLSTSAVRLSTPAVRLTIK</sequence>
<gene>
    <name evidence="1" type="ORF">BaRGS_00001204</name>
</gene>
<protein>
    <submittedName>
        <fullName evidence="1">Uncharacterized protein</fullName>
    </submittedName>
</protein>
<accession>A0ABD0M671</accession>
<evidence type="ECO:0000313" key="1">
    <source>
        <dbReference type="EMBL" id="KAK7507269.1"/>
    </source>
</evidence>